<dbReference type="Pfam" id="PF13499">
    <property type="entry name" value="EF-hand_7"/>
    <property type="match status" value="1"/>
</dbReference>
<evidence type="ECO:0000256" key="7">
    <source>
        <dbReference type="SAM" id="MobiDB-lite"/>
    </source>
</evidence>
<evidence type="ECO:0000256" key="2">
    <source>
        <dbReference type="ARBA" id="ARBA00022737"/>
    </source>
</evidence>
<gene>
    <name evidence="10" type="ORF">BJ508DRAFT_214223</name>
</gene>
<dbReference type="GO" id="GO:0016020">
    <property type="term" value="C:membrane"/>
    <property type="evidence" value="ECO:0007669"/>
    <property type="project" value="TreeGrafter"/>
</dbReference>
<dbReference type="PANTHER" id="PTHR23055">
    <property type="entry name" value="CALCIUM BINDING PROTEINS"/>
    <property type="match status" value="1"/>
</dbReference>
<evidence type="ECO:0000256" key="6">
    <source>
        <dbReference type="PROSITE-ProRule" id="PRU00228"/>
    </source>
</evidence>
<protein>
    <submittedName>
        <fullName evidence="10">EF-hand</fullName>
    </submittedName>
</protein>
<dbReference type="SMART" id="SM00291">
    <property type="entry name" value="ZnF_ZZ"/>
    <property type="match status" value="1"/>
</dbReference>
<dbReference type="SUPFAM" id="SSF47473">
    <property type="entry name" value="EF-hand"/>
    <property type="match status" value="1"/>
</dbReference>
<dbReference type="OrthoDB" id="2122982at2759"/>
<dbReference type="InterPro" id="IPR002048">
    <property type="entry name" value="EF_hand_dom"/>
</dbReference>
<dbReference type="InterPro" id="IPR043145">
    <property type="entry name" value="Znf_ZZ_sf"/>
</dbReference>
<organism evidence="10 11">
    <name type="scientific">Ascobolus immersus RN42</name>
    <dbReference type="NCBI Taxonomy" id="1160509"/>
    <lineage>
        <taxon>Eukaryota</taxon>
        <taxon>Fungi</taxon>
        <taxon>Dikarya</taxon>
        <taxon>Ascomycota</taxon>
        <taxon>Pezizomycotina</taxon>
        <taxon>Pezizomycetes</taxon>
        <taxon>Pezizales</taxon>
        <taxon>Ascobolaceae</taxon>
        <taxon>Ascobolus</taxon>
    </lineage>
</organism>
<reference evidence="10 11" key="1">
    <citation type="journal article" date="2018" name="Nat. Ecol. Evol.">
        <title>Pezizomycetes genomes reveal the molecular basis of ectomycorrhizal truffle lifestyle.</title>
        <authorList>
            <person name="Murat C."/>
            <person name="Payen T."/>
            <person name="Noel B."/>
            <person name="Kuo A."/>
            <person name="Morin E."/>
            <person name="Chen J."/>
            <person name="Kohler A."/>
            <person name="Krizsan K."/>
            <person name="Balestrini R."/>
            <person name="Da Silva C."/>
            <person name="Montanini B."/>
            <person name="Hainaut M."/>
            <person name="Levati E."/>
            <person name="Barry K.W."/>
            <person name="Belfiori B."/>
            <person name="Cichocki N."/>
            <person name="Clum A."/>
            <person name="Dockter R.B."/>
            <person name="Fauchery L."/>
            <person name="Guy J."/>
            <person name="Iotti M."/>
            <person name="Le Tacon F."/>
            <person name="Lindquist E.A."/>
            <person name="Lipzen A."/>
            <person name="Malagnac F."/>
            <person name="Mello A."/>
            <person name="Molinier V."/>
            <person name="Miyauchi S."/>
            <person name="Poulain J."/>
            <person name="Riccioni C."/>
            <person name="Rubini A."/>
            <person name="Sitrit Y."/>
            <person name="Splivallo R."/>
            <person name="Traeger S."/>
            <person name="Wang M."/>
            <person name="Zifcakova L."/>
            <person name="Wipf D."/>
            <person name="Zambonelli A."/>
            <person name="Paolocci F."/>
            <person name="Nowrousian M."/>
            <person name="Ottonello S."/>
            <person name="Baldrian P."/>
            <person name="Spatafora J.W."/>
            <person name="Henrissat B."/>
            <person name="Nagy L.G."/>
            <person name="Aury J.M."/>
            <person name="Wincker P."/>
            <person name="Grigoriev I.V."/>
            <person name="Bonfante P."/>
            <person name="Martin F.M."/>
        </authorList>
    </citation>
    <scope>NUCLEOTIDE SEQUENCE [LARGE SCALE GENOMIC DNA]</scope>
    <source>
        <strain evidence="10 11">RN42</strain>
    </source>
</reference>
<dbReference type="InterPro" id="IPR018247">
    <property type="entry name" value="EF_Hand_1_Ca_BS"/>
</dbReference>
<dbReference type="AlphaFoldDB" id="A0A3N4HPN0"/>
<keyword evidence="2" id="KW-0677">Repeat</keyword>
<feature type="compositionally biased region" description="Basic residues" evidence="7">
    <location>
        <begin position="44"/>
        <end position="60"/>
    </location>
</feature>
<feature type="compositionally biased region" description="Polar residues" evidence="7">
    <location>
        <begin position="75"/>
        <end position="102"/>
    </location>
</feature>
<dbReference type="PROSITE" id="PS50222">
    <property type="entry name" value="EF_HAND_2"/>
    <property type="match status" value="2"/>
</dbReference>
<keyword evidence="11" id="KW-1185">Reference proteome</keyword>
<evidence type="ECO:0000259" key="9">
    <source>
        <dbReference type="PROSITE" id="PS50222"/>
    </source>
</evidence>
<keyword evidence="3 6" id="KW-0863">Zinc-finger</keyword>
<evidence type="ECO:0000256" key="3">
    <source>
        <dbReference type="ARBA" id="ARBA00022771"/>
    </source>
</evidence>
<keyword evidence="5" id="KW-0106">Calcium</keyword>
<feature type="region of interest" description="Disordered" evidence="7">
    <location>
        <begin position="39"/>
        <end position="132"/>
    </location>
</feature>
<evidence type="ECO:0000313" key="11">
    <source>
        <dbReference type="Proteomes" id="UP000275078"/>
    </source>
</evidence>
<name>A0A3N4HPN0_ASCIM</name>
<feature type="compositionally biased region" description="Low complexity" evidence="7">
    <location>
        <begin position="61"/>
        <end position="74"/>
    </location>
</feature>
<keyword evidence="1" id="KW-0479">Metal-binding</keyword>
<dbReference type="GO" id="GO:0005509">
    <property type="term" value="F:calcium ion binding"/>
    <property type="evidence" value="ECO:0007669"/>
    <property type="project" value="InterPro"/>
</dbReference>
<feature type="region of interest" description="Disordered" evidence="7">
    <location>
        <begin position="548"/>
        <end position="581"/>
    </location>
</feature>
<dbReference type="PROSITE" id="PS01357">
    <property type="entry name" value="ZF_ZZ_1"/>
    <property type="match status" value="1"/>
</dbReference>
<feature type="domain" description="ZZ-type" evidence="8">
    <location>
        <begin position="160"/>
        <end position="212"/>
    </location>
</feature>
<dbReference type="Gene3D" id="1.10.238.10">
    <property type="entry name" value="EF-hand"/>
    <property type="match status" value="1"/>
</dbReference>
<sequence>MAPSLGSSPSQLQRYYPILFTGAALCLAYISYQLYQNNSDSKRRNSLHRSNATRRSRRNRQQTSQQQAAAGGASNESTTPLLNGTTPHAGSENDTPQVNGNASGLPFNDGDSSDDEFAGMDTNLSGGGSALSAEDKQNQNLLNLLYHIAEDSAKREGYVHRGVTCNSCAANPIRGIRYRCANCVDFDLCEHCEALESHPKTHLFFKVRIPAPFLGNSRPSFPPYYPGKPTIMAPNVEPEVMRKLSQETSFDNQEIEALYEQFKCIAATEFPNDPLRLGGAISRPTFDKCFIPNNSQRPAAPNLIYDRLFHFYDTNGDGLIDFSEFLTGLAALQSKNKPERLRRVFRGYDLDDDGWVSREDFLRVFKAFYALSKELVKDIVASLEDDLLDPSSISSLLQTSQPISSVFAGTIPPGESRAPKGSSAHFDDEMYPVTLPSGSDTIEPGEALQRSHHRRMVRRDVGIVGLSEPNVMPTAVFQNPEIRPLAENPQTLQEWLMEPNIHRPRSPPASTTGATRGHLTEIGDDNGSVISRPGSLVSQAITMPHVEGTIGSSHSEGRPPVDFISEPRAPEELDTRGGFQQ</sequence>
<dbReference type="InterPro" id="IPR011992">
    <property type="entry name" value="EF-hand-dom_pair"/>
</dbReference>
<evidence type="ECO:0000259" key="8">
    <source>
        <dbReference type="PROSITE" id="PS50135"/>
    </source>
</evidence>
<evidence type="ECO:0000256" key="5">
    <source>
        <dbReference type="ARBA" id="ARBA00022837"/>
    </source>
</evidence>
<dbReference type="SUPFAM" id="SSF57850">
    <property type="entry name" value="RING/U-box"/>
    <property type="match status" value="1"/>
</dbReference>
<dbReference type="Proteomes" id="UP000275078">
    <property type="component" value="Unassembled WGS sequence"/>
</dbReference>
<accession>A0A3N4HPN0</accession>
<dbReference type="CDD" id="cd02340">
    <property type="entry name" value="ZZ_NBR1_like"/>
    <property type="match status" value="1"/>
</dbReference>
<dbReference type="CDD" id="cd00051">
    <property type="entry name" value="EFh"/>
    <property type="match status" value="1"/>
</dbReference>
<keyword evidence="4" id="KW-0862">Zinc</keyword>
<dbReference type="SMART" id="SM00054">
    <property type="entry name" value="EFh"/>
    <property type="match status" value="2"/>
</dbReference>
<dbReference type="Pfam" id="PF00569">
    <property type="entry name" value="ZZ"/>
    <property type="match status" value="1"/>
</dbReference>
<feature type="domain" description="EF-hand" evidence="9">
    <location>
        <begin position="300"/>
        <end position="335"/>
    </location>
</feature>
<proteinExistence type="predicted"/>
<dbReference type="EMBL" id="ML119757">
    <property type="protein sequence ID" value="RPA75783.1"/>
    <property type="molecule type" value="Genomic_DNA"/>
</dbReference>
<feature type="domain" description="EF-hand" evidence="9">
    <location>
        <begin position="336"/>
        <end position="371"/>
    </location>
</feature>
<dbReference type="GO" id="GO:0008270">
    <property type="term" value="F:zinc ion binding"/>
    <property type="evidence" value="ECO:0007669"/>
    <property type="project" value="UniProtKB-KW"/>
</dbReference>
<evidence type="ECO:0000313" key="10">
    <source>
        <dbReference type="EMBL" id="RPA75783.1"/>
    </source>
</evidence>
<dbReference type="STRING" id="1160509.A0A3N4HPN0"/>
<dbReference type="PANTHER" id="PTHR23055:SF187">
    <property type="entry name" value="EF HAND DOMAIN PROTEIN (AFU_ORTHOLOGUE AFUA_6G07310)"/>
    <property type="match status" value="1"/>
</dbReference>
<evidence type="ECO:0000256" key="1">
    <source>
        <dbReference type="ARBA" id="ARBA00022723"/>
    </source>
</evidence>
<evidence type="ECO:0000256" key="4">
    <source>
        <dbReference type="ARBA" id="ARBA00022833"/>
    </source>
</evidence>
<dbReference type="InterPro" id="IPR000433">
    <property type="entry name" value="Znf_ZZ"/>
</dbReference>
<dbReference type="GO" id="GO:0005829">
    <property type="term" value="C:cytosol"/>
    <property type="evidence" value="ECO:0007669"/>
    <property type="project" value="TreeGrafter"/>
</dbReference>
<dbReference type="InterPro" id="IPR028846">
    <property type="entry name" value="Recoverin"/>
</dbReference>
<dbReference type="PROSITE" id="PS00018">
    <property type="entry name" value="EF_HAND_1"/>
    <property type="match status" value="2"/>
</dbReference>
<dbReference type="Gene3D" id="3.30.60.90">
    <property type="match status" value="1"/>
</dbReference>
<dbReference type="PROSITE" id="PS50135">
    <property type="entry name" value="ZF_ZZ_2"/>
    <property type="match status" value="1"/>
</dbReference>